<reference evidence="1 2" key="1">
    <citation type="submission" date="2017-03" db="EMBL/GenBank/DDBJ databases">
        <title>Genome sequence of Sphingomonas dokdonensis DSM 21029.</title>
        <authorList>
            <person name="Poehlein A."/>
            <person name="Wuebbeler J.H."/>
            <person name="Steinbuechel A."/>
            <person name="Daniel R."/>
        </authorList>
    </citation>
    <scope>NUCLEOTIDE SEQUENCE [LARGE SCALE GENOMIC DNA]</scope>
    <source>
        <strain evidence="1 2">DSM 21029</strain>
    </source>
</reference>
<sequence length="93" mass="9670">MEIKKLPAGEPAPSNADCIRIQELDSGQFRLAGSVLVRCGDGEEAESVSLVGGDPYGSYDDAEAAGLAWAGEHCAEVLHVCRSEGTAPLPDVI</sequence>
<accession>A0A245ZKK1</accession>
<gene>
    <name evidence="1" type="ORF">SPDO_19510</name>
</gene>
<keyword evidence="2" id="KW-1185">Reference proteome</keyword>
<proteinExistence type="predicted"/>
<comment type="caution">
    <text evidence="1">The sequence shown here is derived from an EMBL/GenBank/DDBJ whole genome shotgun (WGS) entry which is preliminary data.</text>
</comment>
<dbReference type="Proteomes" id="UP000197290">
    <property type="component" value="Unassembled WGS sequence"/>
</dbReference>
<evidence type="ECO:0000313" key="1">
    <source>
        <dbReference type="EMBL" id="OWK30266.1"/>
    </source>
</evidence>
<dbReference type="OrthoDB" id="7574122at2"/>
<dbReference type="EMBL" id="NBBI01000003">
    <property type="protein sequence ID" value="OWK30266.1"/>
    <property type="molecule type" value="Genomic_DNA"/>
</dbReference>
<dbReference type="RefSeq" id="WP_088367275.1">
    <property type="nucleotide sequence ID" value="NZ_NBBI01000003.1"/>
</dbReference>
<name>A0A245ZKK1_9SPHN</name>
<organism evidence="1 2">
    <name type="scientific">Sphingomonas dokdonensis</name>
    <dbReference type="NCBI Taxonomy" id="344880"/>
    <lineage>
        <taxon>Bacteria</taxon>
        <taxon>Pseudomonadati</taxon>
        <taxon>Pseudomonadota</taxon>
        <taxon>Alphaproteobacteria</taxon>
        <taxon>Sphingomonadales</taxon>
        <taxon>Sphingomonadaceae</taxon>
        <taxon>Sphingomonas</taxon>
    </lineage>
</organism>
<evidence type="ECO:0000313" key="2">
    <source>
        <dbReference type="Proteomes" id="UP000197290"/>
    </source>
</evidence>
<dbReference type="AlphaFoldDB" id="A0A245ZKK1"/>
<protein>
    <submittedName>
        <fullName evidence="1">Uncharacterized protein</fullName>
    </submittedName>
</protein>